<reference evidence="1" key="1">
    <citation type="submission" date="2020-07" db="EMBL/GenBank/DDBJ databases">
        <title>Multicomponent nature underlies the extraordinary mechanical properties of spider dragline silk.</title>
        <authorList>
            <person name="Kono N."/>
            <person name="Nakamura H."/>
            <person name="Mori M."/>
            <person name="Yoshida Y."/>
            <person name="Ohtoshi R."/>
            <person name="Malay A.D."/>
            <person name="Moran D.A.P."/>
            <person name="Tomita M."/>
            <person name="Numata K."/>
            <person name="Arakawa K."/>
        </authorList>
    </citation>
    <scope>NUCLEOTIDE SEQUENCE</scope>
</reference>
<dbReference type="Proteomes" id="UP000887116">
    <property type="component" value="Unassembled WGS sequence"/>
</dbReference>
<keyword evidence="2" id="KW-1185">Reference proteome</keyword>
<evidence type="ECO:0000313" key="1">
    <source>
        <dbReference type="EMBL" id="GFR09726.1"/>
    </source>
</evidence>
<gene>
    <name evidence="1" type="ORF">TNCT_609041</name>
</gene>
<dbReference type="EMBL" id="BMAO01036309">
    <property type="protein sequence ID" value="GFR09726.1"/>
    <property type="molecule type" value="Genomic_DNA"/>
</dbReference>
<comment type="caution">
    <text evidence="1">The sequence shown here is derived from an EMBL/GenBank/DDBJ whole genome shotgun (WGS) entry which is preliminary data.</text>
</comment>
<proteinExistence type="predicted"/>
<name>A0A8X6JK44_TRICU</name>
<dbReference type="AlphaFoldDB" id="A0A8X6JK44"/>
<organism evidence="1 2">
    <name type="scientific">Trichonephila clavata</name>
    <name type="common">Joro spider</name>
    <name type="synonym">Nephila clavata</name>
    <dbReference type="NCBI Taxonomy" id="2740835"/>
    <lineage>
        <taxon>Eukaryota</taxon>
        <taxon>Metazoa</taxon>
        <taxon>Ecdysozoa</taxon>
        <taxon>Arthropoda</taxon>
        <taxon>Chelicerata</taxon>
        <taxon>Arachnida</taxon>
        <taxon>Araneae</taxon>
        <taxon>Araneomorphae</taxon>
        <taxon>Entelegynae</taxon>
        <taxon>Araneoidea</taxon>
        <taxon>Nephilidae</taxon>
        <taxon>Trichonephila</taxon>
    </lineage>
</organism>
<evidence type="ECO:0000313" key="2">
    <source>
        <dbReference type="Proteomes" id="UP000887116"/>
    </source>
</evidence>
<accession>A0A8X6JK44</accession>
<sequence>MDISGLIRTIRPIGIYNQMKGKIYFQQKKSHMPSRSYSNFDAIDITASESFVESQWDTQNRRSSGCDLDCRNHLKTVFRDI</sequence>
<protein>
    <submittedName>
        <fullName evidence="1">Uncharacterized protein</fullName>
    </submittedName>
</protein>